<dbReference type="InterPro" id="IPR000649">
    <property type="entry name" value="IF-2B-related"/>
</dbReference>
<dbReference type="PANTHER" id="PTHR45859">
    <property type="entry name" value="TRANSLATION INITIATION FACTOR EIF-2B SUBUNIT BETA"/>
    <property type="match status" value="1"/>
</dbReference>
<dbReference type="GO" id="GO:0005085">
    <property type="term" value="F:guanyl-nucleotide exchange factor activity"/>
    <property type="evidence" value="ECO:0007669"/>
    <property type="project" value="TreeGrafter"/>
</dbReference>
<dbReference type="GO" id="GO:0005851">
    <property type="term" value="C:eukaryotic translation initiation factor 2B complex"/>
    <property type="evidence" value="ECO:0007669"/>
    <property type="project" value="TreeGrafter"/>
</dbReference>
<dbReference type="PANTHER" id="PTHR45859:SF5">
    <property type="entry name" value="INITIATION FACTOR EIF-2B BETA SUBUNIT, PUTATIVE-RELATED"/>
    <property type="match status" value="1"/>
</dbReference>
<name>A0A1Q3DG37_CEPFO</name>
<dbReference type="STRING" id="3775.A0A1Q3DG37"/>
<evidence type="ECO:0000313" key="6">
    <source>
        <dbReference type="Proteomes" id="UP000187406"/>
    </source>
</evidence>
<evidence type="ECO:0000313" key="5">
    <source>
        <dbReference type="EMBL" id="GAV91218.1"/>
    </source>
</evidence>
<evidence type="ECO:0000256" key="4">
    <source>
        <dbReference type="RuleBase" id="RU003814"/>
    </source>
</evidence>
<dbReference type="GO" id="GO:0003743">
    <property type="term" value="F:translation initiation factor activity"/>
    <property type="evidence" value="ECO:0007669"/>
    <property type="project" value="TreeGrafter"/>
</dbReference>
<gene>
    <name evidence="5" type="ORF">CFOL_v3_34617</name>
</gene>
<evidence type="ECO:0000256" key="3">
    <source>
        <dbReference type="ARBA" id="ARBA00044228"/>
    </source>
</evidence>
<organism evidence="5 6">
    <name type="scientific">Cephalotus follicularis</name>
    <name type="common">Albany pitcher plant</name>
    <dbReference type="NCBI Taxonomy" id="3775"/>
    <lineage>
        <taxon>Eukaryota</taxon>
        <taxon>Viridiplantae</taxon>
        <taxon>Streptophyta</taxon>
        <taxon>Embryophyta</taxon>
        <taxon>Tracheophyta</taxon>
        <taxon>Spermatophyta</taxon>
        <taxon>Magnoliopsida</taxon>
        <taxon>eudicotyledons</taxon>
        <taxon>Gunneridae</taxon>
        <taxon>Pentapetalae</taxon>
        <taxon>rosids</taxon>
        <taxon>fabids</taxon>
        <taxon>Oxalidales</taxon>
        <taxon>Cephalotaceae</taxon>
        <taxon>Cephalotus</taxon>
    </lineage>
</organism>
<dbReference type="Proteomes" id="UP000187406">
    <property type="component" value="Unassembled WGS sequence"/>
</dbReference>
<dbReference type="Pfam" id="PF01008">
    <property type="entry name" value="IF-2B"/>
    <property type="match status" value="1"/>
</dbReference>
<keyword evidence="6" id="KW-1185">Reference proteome</keyword>
<dbReference type="Gene3D" id="3.40.50.10470">
    <property type="entry name" value="Translation initiation factor eif-2b, domain 2"/>
    <property type="match status" value="1"/>
</dbReference>
<dbReference type="EMBL" id="BDDD01007105">
    <property type="protein sequence ID" value="GAV91218.1"/>
    <property type="molecule type" value="Genomic_DNA"/>
</dbReference>
<dbReference type="InterPro" id="IPR037171">
    <property type="entry name" value="NagB/RpiA_transferase-like"/>
</dbReference>
<dbReference type="SUPFAM" id="SSF100950">
    <property type="entry name" value="NagB/RpiA/CoA transferase-like"/>
    <property type="match status" value="1"/>
</dbReference>
<comment type="caution">
    <text evidence="5">The sequence shown here is derived from an EMBL/GenBank/DDBJ whole genome shotgun (WGS) entry which is preliminary data.</text>
</comment>
<dbReference type="InterPro" id="IPR042529">
    <property type="entry name" value="IF_2B-like_C"/>
</dbReference>
<protein>
    <recommendedName>
        <fullName evidence="2">Translation initiation factor eIF2B subunit beta</fullName>
    </recommendedName>
    <alternativeName>
        <fullName evidence="3">eIF2B GDP-GTP exchange factor subunit beta</fullName>
    </alternativeName>
</protein>
<proteinExistence type="inferred from homology"/>
<reference evidence="6" key="1">
    <citation type="submission" date="2016-04" db="EMBL/GenBank/DDBJ databases">
        <title>Cephalotus genome sequencing.</title>
        <authorList>
            <person name="Fukushima K."/>
            <person name="Hasebe M."/>
            <person name="Fang X."/>
        </authorList>
    </citation>
    <scope>NUCLEOTIDE SEQUENCE [LARGE SCALE GENOMIC DNA]</scope>
    <source>
        <strain evidence="6">cv. St1</strain>
    </source>
</reference>
<dbReference type="OrthoDB" id="269919at2759"/>
<sequence>MISRVNMVIVGVHTVMTNGGVIGSVGLNMVTLAQKHSVPVVVLTGSPKLCPMHPNPEDFLNKRRSPSELLDFGEFSDQMDSSTGDGAPLIHAVNTEFDYVPPELVSLFIIDIGAHKPSFMYLLY</sequence>
<dbReference type="InterPro" id="IPR051855">
    <property type="entry name" value="eIF2B_beta_subunit"/>
</dbReference>
<dbReference type="InParanoid" id="A0A1Q3DG37"/>
<comment type="similarity">
    <text evidence="1 4">Belongs to the eIF-2B alpha/beta/delta subunits family.</text>
</comment>
<evidence type="ECO:0000256" key="2">
    <source>
        <dbReference type="ARBA" id="ARBA00044122"/>
    </source>
</evidence>
<dbReference type="AlphaFoldDB" id="A0A1Q3DG37"/>
<accession>A0A1Q3DG37</accession>
<evidence type="ECO:0000256" key="1">
    <source>
        <dbReference type="ARBA" id="ARBA00007251"/>
    </source>
</evidence>